<feature type="region of interest" description="Disordered" evidence="1">
    <location>
        <begin position="100"/>
        <end position="167"/>
    </location>
</feature>
<evidence type="ECO:0000256" key="1">
    <source>
        <dbReference type="SAM" id="MobiDB-lite"/>
    </source>
</evidence>
<dbReference type="eggNOG" id="ENOG502SPYJ">
    <property type="taxonomic scope" value="Eukaryota"/>
</dbReference>
<dbReference type="HOGENOM" id="CLU_1069977_0_0_1"/>
<dbReference type="STRING" id="1262450.S3BSI2"/>
<feature type="compositionally biased region" description="Basic and acidic residues" evidence="1">
    <location>
        <begin position="154"/>
        <end position="164"/>
    </location>
</feature>
<evidence type="ECO:0000313" key="3">
    <source>
        <dbReference type="Proteomes" id="UP000016923"/>
    </source>
</evidence>
<dbReference type="Proteomes" id="UP000016923">
    <property type="component" value="Unassembled WGS sequence"/>
</dbReference>
<sequence length="260" mass="28779">MESWEEISGDNVMRVPVVGNSNAAIQCVFNGDDGSHSLRRAGQFNVFPLSSADAEAIVMPSEPTNPRLHWLLDTVDMRYAGLQDIQRASQQRAADARITLDTNLGTSSRSGNSSNGRSSNTGMSRALVRPTNKGPSHCQQLSTSEVQQAAEPDISTRRWSRETTADVGNKPGHVVLYKAIDQGRMAGFWRHDGGGNRDSGDNDDDDDEEYGNWRVEKLLSSHPRTLVGSMRYYTSTDARAAEYYAAWLRVLESKQNLQKK</sequence>
<proteinExistence type="predicted"/>
<feature type="compositionally biased region" description="Basic and acidic residues" evidence="1">
    <location>
        <begin position="190"/>
        <end position="200"/>
    </location>
</feature>
<dbReference type="VEuPathDB" id="FungiDB:F503_03936"/>
<dbReference type="EMBL" id="KE148180">
    <property type="protein sequence ID" value="EPE02351.1"/>
    <property type="molecule type" value="Genomic_DNA"/>
</dbReference>
<reference evidence="2 3" key="1">
    <citation type="journal article" date="2013" name="BMC Genomics">
        <title>The genome and transcriptome of the pine saprophyte Ophiostoma piceae, and a comparison with the bark beetle-associated pine pathogen Grosmannia clavigera.</title>
        <authorList>
            <person name="Haridas S."/>
            <person name="Wang Y."/>
            <person name="Lim L."/>
            <person name="Massoumi Alamouti S."/>
            <person name="Jackman S."/>
            <person name="Docking R."/>
            <person name="Robertson G."/>
            <person name="Birol I."/>
            <person name="Bohlmann J."/>
            <person name="Breuil C."/>
        </authorList>
    </citation>
    <scope>NUCLEOTIDE SEQUENCE [LARGE SCALE GENOMIC DNA]</scope>
    <source>
        <strain evidence="2 3">UAMH 11346</strain>
    </source>
</reference>
<keyword evidence="3" id="KW-1185">Reference proteome</keyword>
<feature type="region of interest" description="Disordered" evidence="1">
    <location>
        <begin position="190"/>
        <end position="209"/>
    </location>
</feature>
<protein>
    <submittedName>
        <fullName evidence="2">Uncharacterized protein</fullName>
    </submittedName>
</protein>
<dbReference type="AlphaFoldDB" id="S3BSI2"/>
<evidence type="ECO:0000313" key="2">
    <source>
        <dbReference type="EMBL" id="EPE02351.1"/>
    </source>
</evidence>
<organism evidence="2 3">
    <name type="scientific">Ophiostoma piceae (strain UAMH 11346)</name>
    <name type="common">Sap stain fungus</name>
    <dbReference type="NCBI Taxonomy" id="1262450"/>
    <lineage>
        <taxon>Eukaryota</taxon>
        <taxon>Fungi</taxon>
        <taxon>Dikarya</taxon>
        <taxon>Ascomycota</taxon>
        <taxon>Pezizomycotina</taxon>
        <taxon>Sordariomycetes</taxon>
        <taxon>Sordariomycetidae</taxon>
        <taxon>Ophiostomatales</taxon>
        <taxon>Ophiostomataceae</taxon>
        <taxon>Ophiostoma</taxon>
    </lineage>
</organism>
<feature type="compositionally biased region" description="Polar residues" evidence="1">
    <location>
        <begin position="133"/>
        <end position="147"/>
    </location>
</feature>
<gene>
    <name evidence="2" type="ORF">F503_03936</name>
</gene>
<feature type="compositionally biased region" description="Low complexity" evidence="1">
    <location>
        <begin position="100"/>
        <end position="125"/>
    </location>
</feature>
<accession>S3BSI2</accession>
<dbReference type="OrthoDB" id="5429780at2759"/>
<name>S3BSI2_OPHP1</name>